<keyword evidence="12" id="KW-1185">Reference proteome</keyword>
<sequence length="362" mass="39206">MISRWPIRIRLTVAFGVLMALVLSGIGVVTVRQARDAADESVTDGPSRALIEAMITDLRGELLLAFPLIWILATAGAFLLATAALRPVERMRARAAQLRPDDPDPYLPIPDSDDEIARLGTTFNDLLARLHDALDRERRFVADAGHELRTPLSLLTTELELALRAPRGNTELIATVRAALDDTNRLSRLAQDLLLLARSSDDDSFLTGDTHQLHPLLAAITDRYPDPIGLDCPPRLSVRVDPDRFERAIGNLIDNALDYGLPPIHLTAAQHDSMVTITVRDHGPGFPPEFLPHALDRFTRADAARTRGGNGLGLSIVAAIAARHHGRVHAANHPDGGAVVTVELPAVADLAIDGDTVGGKRR</sequence>
<evidence type="ECO:0000256" key="5">
    <source>
        <dbReference type="ARBA" id="ARBA00022679"/>
    </source>
</evidence>
<dbReference type="SMART" id="SM00304">
    <property type="entry name" value="HAMP"/>
    <property type="match status" value="1"/>
</dbReference>
<dbReference type="InterPro" id="IPR003661">
    <property type="entry name" value="HisK_dim/P_dom"/>
</dbReference>
<evidence type="ECO:0000256" key="7">
    <source>
        <dbReference type="ARBA" id="ARBA00022777"/>
    </source>
</evidence>
<dbReference type="PRINTS" id="PR00344">
    <property type="entry name" value="BCTRLSENSOR"/>
</dbReference>
<dbReference type="Gene3D" id="6.10.340.10">
    <property type="match status" value="1"/>
</dbReference>
<keyword evidence="10" id="KW-0472">Membrane</keyword>
<dbReference type="EC" id="2.7.13.3" evidence="3"/>
<dbReference type="Proteomes" id="UP000183263">
    <property type="component" value="Unassembled WGS sequence"/>
</dbReference>
<dbReference type="CDD" id="cd00075">
    <property type="entry name" value="HATPase"/>
    <property type="match status" value="1"/>
</dbReference>
<dbReference type="RefSeq" id="WP_052373458.1">
    <property type="nucleotide sequence ID" value="NZ_CP048813.1"/>
</dbReference>
<dbReference type="Gene3D" id="3.30.565.10">
    <property type="entry name" value="Histidine kinase-like ATPase, C-terminal domain"/>
    <property type="match status" value="1"/>
</dbReference>
<protein>
    <recommendedName>
        <fullName evidence="3">histidine kinase</fullName>
        <ecNumber evidence="3">2.7.13.3</ecNumber>
    </recommendedName>
</protein>
<evidence type="ECO:0000256" key="3">
    <source>
        <dbReference type="ARBA" id="ARBA00012438"/>
    </source>
</evidence>
<accession>A0A1G8MM55</accession>
<dbReference type="InterPro" id="IPR003660">
    <property type="entry name" value="HAMP_dom"/>
</dbReference>
<comment type="catalytic activity">
    <reaction evidence="1">
        <text>ATP + protein L-histidine = ADP + protein N-phospho-L-histidine.</text>
        <dbReference type="EC" id="2.7.13.3"/>
    </reaction>
</comment>
<evidence type="ECO:0000256" key="6">
    <source>
        <dbReference type="ARBA" id="ARBA00022692"/>
    </source>
</evidence>
<name>A0A1G8MM55_9NOCA</name>
<dbReference type="SMART" id="SM00387">
    <property type="entry name" value="HATPase_c"/>
    <property type="match status" value="1"/>
</dbReference>
<keyword evidence="7 11" id="KW-0418">Kinase</keyword>
<dbReference type="SUPFAM" id="SSF158472">
    <property type="entry name" value="HAMP domain-like"/>
    <property type="match status" value="1"/>
</dbReference>
<dbReference type="OrthoDB" id="9806130at2"/>
<organism evidence="11 12">
    <name type="scientific">Rhodococcus triatomae</name>
    <dbReference type="NCBI Taxonomy" id="300028"/>
    <lineage>
        <taxon>Bacteria</taxon>
        <taxon>Bacillati</taxon>
        <taxon>Actinomycetota</taxon>
        <taxon>Actinomycetes</taxon>
        <taxon>Mycobacteriales</taxon>
        <taxon>Nocardiaceae</taxon>
        <taxon>Rhodococcus</taxon>
    </lineage>
</organism>
<dbReference type="PROSITE" id="PS50109">
    <property type="entry name" value="HIS_KIN"/>
    <property type="match status" value="1"/>
</dbReference>
<dbReference type="CDD" id="cd00082">
    <property type="entry name" value="HisKA"/>
    <property type="match status" value="1"/>
</dbReference>
<dbReference type="InterPro" id="IPR036097">
    <property type="entry name" value="HisK_dim/P_sf"/>
</dbReference>
<evidence type="ECO:0000256" key="8">
    <source>
        <dbReference type="ARBA" id="ARBA00022989"/>
    </source>
</evidence>
<dbReference type="InterPro" id="IPR004358">
    <property type="entry name" value="Sig_transdc_His_kin-like_C"/>
</dbReference>
<dbReference type="GeneID" id="57066850"/>
<dbReference type="AlphaFoldDB" id="A0A1G8MM55"/>
<dbReference type="InterPro" id="IPR036890">
    <property type="entry name" value="HATPase_C_sf"/>
</dbReference>
<dbReference type="InterPro" id="IPR005467">
    <property type="entry name" value="His_kinase_dom"/>
</dbReference>
<reference evidence="11 12" key="1">
    <citation type="submission" date="2016-10" db="EMBL/GenBank/DDBJ databases">
        <authorList>
            <person name="de Groot N.N."/>
        </authorList>
    </citation>
    <scope>NUCLEOTIDE SEQUENCE [LARGE SCALE GENOMIC DNA]</scope>
    <source>
        <strain evidence="11 12">DSM 44892</strain>
    </source>
</reference>
<gene>
    <name evidence="11" type="ORF">SAMN05444695_1106</name>
</gene>
<dbReference type="CDD" id="cd06225">
    <property type="entry name" value="HAMP"/>
    <property type="match status" value="1"/>
</dbReference>
<dbReference type="EMBL" id="FNDN01000010">
    <property type="protein sequence ID" value="SDI68964.1"/>
    <property type="molecule type" value="Genomic_DNA"/>
</dbReference>
<evidence type="ECO:0000256" key="2">
    <source>
        <dbReference type="ARBA" id="ARBA00004236"/>
    </source>
</evidence>
<evidence type="ECO:0000313" key="12">
    <source>
        <dbReference type="Proteomes" id="UP000183263"/>
    </source>
</evidence>
<proteinExistence type="predicted"/>
<dbReference type="SUPFAM" id="SSF47384">
    <property type="entry name" value="Homodimeric domain of signal transducing histidine kinase"/>
    <property type="match status" value="1"/>
</dbReference>
<keyword evidence="9" id="KW-0902">Two-component regulatory system</keyword>
<keyword evidence="5" id="KW-0808">Transferase</keyword>
<dbReference type="SUPFAM" id="SSF55874">
    <property type="entry name" value="ATPase domain of HSP90 chaperone/DNA topoisomerase II/histidine kinase"/>
    <property type="match status" value="1"/>
</dbReference>
<evidence type="ECO:0000313" key="11">
    <source>
        <dbReference type="EMBL" id="SDI68964.1"/>
    </source>
</evidence>
<dbReference type="PROSITE" id="PS50885">
    <property type="entry name" value="HAMP"/>
    <property type="match status" value="1"/>
</dbReference>
<dbReference type="PANTHER" id="PTHR45436:SF5">
    <property type="entry name" value="SENSOR HISTIDINE KINASE TRCS"/>
    <property type="match status" value="1"/>
</dbReference>
<dbReference type="Pfam" id="PF00512">
    <property type="entry name" value="HisKA"/>
    <property type="match status" value="1"/>
</dbReference>
<comment type="subcellular location">
    <subcellularLocation>
        <location evidence="2">Cell membrane</location>
    </subcellularLocation>
</comment>
<keyword evidence="6" id="KW-0812">Transmembrane</keyword>
<dbReference type="PANTHER" id="PTHR45436">
    <property type="entry name" value="SENSOR HISTIDINE KINASE YKOH"/>
    <property type="match status" value="1"/>
</dbReference>
<dbReference type="Gene3D" id="1.10.287.130">
    <property type="match status" value="1"/>
</dbReference>
<dbReference type="Pfam" id="PF00672">
    <property type="entry name" value="HAMP"/>
    <property type="match status" value="1"/>
</dbReference>
<evidence type="ECO:0000256" key="4">
    <source>
        <dbReference type="ARBA" id="ARBA00022553"/>
    </source>
</evidence>
<dbReference type="InterPro" id="IPR050428">
    <property type="entry name" value="TCS_sensor_his_kinase"/>
</dbReference>
<dbReference type="Pfam" id="PF02518">
    <property type="entry name" value="HATPase_c"/>
    <property type="match status" value="1"/>
</dbReference>
<dbReference type="SMART" id="SM00388">
    <property type="entry name" value="HisKA"/>
    <property type="match status" value="1"/>
</dbReference>
<keyword evidence="4" id="KW-0597">Phosphoprotein</keyword>
<dbReference type="InterPro" id="IPR003594">
    <property type="entry name" value="HATPase_dom"/>
</dbReference>
<evidence type="ECO:0000256" key="1">
    <source>
        <dbReference type="ARBA" id="ARBA00000085"/>
    </source>
</evidence>
<keyword evidence="8" id="KW-1133">Transmembrane helix</keyword>
<evidence type="ECO:0000256" key="10">
    <source>
        <dbReference type="ARBA" id="ARBA00023136"/>
    </source>
</evidence>
<dbReference type="GO" id="GO:0005886">
    <property type="term" value="C:plasma membrane"/>
    <property type="evidence" value="ECO:0007669"/>
    <property type="project" value="UniProtKB-SubCell"/>
</dbReference>
<dbReference type="GO" id="GO:0000155">
    <property type="term" value="F:phosphorelay sensor kinase activity"/>
    <property type="evidence" value="ECO:0007669"/>
    <property type="project" value="InterPro"/>
</dbReference>
<evidence type="ECO:0000256" key="9">
    <source>
        <dbReference type="ARBA" id="ARBA00023012"/>
    </source>
</evidence>